<proteinExistence type="predicted"/>
<dbReference type="AlphaFoldDB" id="A0A2X2IZ55"/>
<dbReference type="InterPro" id="IPR019613">
    <property type="entry name" value="DUF4198"/>
</dbReference>
<reference evidence="1 2" key="1">
    <citation type="submission" date="2018-06" db="EMBL/GenBank/DDBJ databases">
        <authorList>
            <consortium name="Pathogen Informatics"/>
            <person name="Doyle S."/>
        </authorList>
    </citation>
    <scope>NUCLEOTIDE SEQUENCE [LARGE SCALE GENOMIC DNA]</scope>
    <source>
        <strain evidence="1 2">NCTC11343</strain>
    </source>
</reference>
<dbReference type="SUPFAM" id="SSF49478">
    <property type="entry name" value="Cna protein B-type domain"/>
    <property type="match status" value="1"/>
</dbReference>
<protein>
    <submittedName>
        <fullName evidence="1">Nickel uptake substrate-specific transmembrane region</fullName>
    </submittedName>
</protein>
<dbReference type="EMBL" id="UAUU01000009">
    <property type="protein sequence ID" value="SPZ87572.1"/>
    <property type="molecule type" value="Genomic_DNA"/>
</dbReference>
<gene>
    <name evidence="1" type="ORF">NCTC11343_02995</name>
</gene>
<dbReference type="Proteomes" id="UP000251241">
    <property type="component" value="Unassembled WGS sequence"/>
</dbReference>
<organism evidence="1 2">
    <name type="scientific">Sphingobacterium multivorum</name>
    <dbReference type="NCBI Taxonomy" id="28454"/>
    <lineage>
        <taxon>Bacteria</taxon>
        <taxon>Pseudomonadati</taxon>
        <taxon>Bacteroidota</taxon>
        <taxon>Sphingobacteriia</taxon>
        <taxon>Sphingobacteriales</taxon>
        <taxon>Sphingobacteriaceae</taxon>
        <taxon>Sphingobacterium</taxon>
    </lineage>
</organism>
<dbReference type="GeneID" id="97182897"/>
<keyword evidence="1" id="KW-0472">Membrane</keyword>
<dbReference type="Pfam" id="PF10670">
    <property type="entry name" value="DUF4198"/>
    <property type="match status" value="1"/>
</dbReference>
<accession>A0A2X2IZ55</accession>
<sequence length="238" mass="26161">MKILISFFTFLTVLLCSHTSHAHALWIESSSYGTLNQSHEVKVYYGEFATNERDQVDKWYSDMKDFSLMLHVPGQEPVKLQLTNQGDHFSGSFQPTAAGTYFLSIVKAPKDLGGKTKYEFSSLVPVIVGKSATLDYKNVKSPLQIELLGAANAKKGQRIQAKITSFGKAVPQAKVSVFSTTGWGKEFVADEHGILTFDAIWAGPYVLEASTFAETAGEHEGKAYASTWQGSTTFITVK</sequence>
<name>A0A2X2IZ55_SPHMU</name>
<evidence type="ECO:0000313" key="1">
    <source>
        <dbReference type="EMBL" id="SPZ87572.1"/>
    </source>
</evidence>
<dbReference type="RefSeq" id="WP_112375064.1">
    <property type="nucleotide sequence ID" value="NZ_CP068089.1"/>
</dbReference>
<evidence type="ECO:0000313" key="2">
    <source>
        <dbReference type="Proteomes" id="UP000251241"/>
    </source>
</evidence>
<keyword evidence="1" id="KW-0812">Transmembrane</keyword>